<evidence type="ECO:0000313" key="1">
    <source>
        <dbReference type="EMBL" id="CAK9173341.1"/>
    </source>
</evidence>
<name>A0ABC8TV17_9AQUA</name>
<organism evidence="1 2">
    <name type="scientific">Ilex paraguariensis</name>
    <name type="common">yerba mate</name>
    <dbReference type="NCBI Taxonomy" id="185542"/>
    <lineage>
        <taxon>Eukaryota</taxon>
        <taxon>Viridiplantae</taxon>
        <taxon>Streptophyta</taxon>
        <taxon>Embryophyta</taxon>
        <taxon>Tracheophyta</taxon>
        <taxon>Spermatophyta</taxon>
        <taxon>Magnoliopsida</taxon>
        <taxon>eudicotyledons</taxon>
        <taxon>Gunneridae</taxon>
        <taxon>Pentapetalae</taxon>
        <taxon>asterids</taxon>
        <taxon>campanulids</taxon>
        <taxon>Aquifoliales</taxon>
        <taxon>Aquifoliaceae</taxon>
        <taxon>Ilex</taxon>
    </lineage>
</organism>
<keyword evidence="2" id="KW-1185">Reference proteome</keyword>
<dbReference type="AlphaFoldDB" id="A0ABC8TV17"/>
<dbReference type="Proteomes" id="UP001642360">
    <property type="component" value="Unassembled WGS sequence"/>
</dbReference>
<sequence length="71" mass="8488">MRPDQIEKYEERENLDEDDQHLHLKSVDNWENGVMEADQGGFQFRFPLHLNHLIFLAEGQRFGDITVELEF</sequence>
<gene>
    <name evidence="1" type="ORF">ILEXP_LOCUS43074</name>
</gene>
<accession>A0ABC8TV17</accession>
<proteinExistence type="predicted"/>
<reference evidence="1 2" key="1">
    <citation type="submission" date="2024-02" db="EMBL/GenBank/DDBJ databases">
        <authorList>
            <person name="Vignale AGUSTIN F."/>
            <person name="Sosa J E."/>
            <person name="Modenutti C."/>
        </authorList>
    </citation>
    <scope>NUCLEOTIDE SEQUENCE [LARGE SCALE GENOMIC DNA]</scope>
</reference>
<dbReference type="EMBL" id="CAUOFW020006168">
    <property type="protein sequence ID" value="CAK9173341.1"/>
    <property type="molecule type" value="Genomic_DNA"/>
</dbReference>
<protein>
    <submittedName>
        <fullName evidence="1">Uncharacterized protein</fullName>
    </submittedName>
</protein>
<comment type="caution">
    <text evidence="1">The sequence shown here is derived from an EMBL/GenBank/DDBJ whole genome shotgun (WGS) entry which is preliminary data.</text>
</comment>
<evidence type="ECO:0000313" key="2">
    <source>
        <dbReference type="Proteomes" id="UP001642360"/>
    </source>
</evidence>